<dbReference type="Pfam" id="PF03848">
    <property type="entry name" value="TehB"/>
    <property type="match status" value="1"/>
</dbReference>
<keyword evidence="1" id="KW-0472">Membrane</keyword>
<dbReference type="InterPro" id="IPR029063">
    <property type="entry name" value="SAM-dependent_MTases_sf"/>
</dbReference>
<keyword evidence="1" id="KW-0812">Transmembrane</keyword>
<dbReference type="STRING" id="39962.Lmor_0437"/>
<evidence type="ECO:0000313" key="4">
    <source>
        <dbReference type="EMBL" id="STX61637.1"/>
    </source>
</evidence>
<dbReference type="EMBL" id="LNYN01000012">
    <property type="protein sequence ID" value="KTD37574.1"/>
    <property type="molecule type" value="Genomic_DNA"/>
</dbReference>
<feature type="domain" description="Tellurite resistance methyltransferase TehB-like" evidence="2">
    <location>
        <begin position="27"/>
        <end position="158"/>
    </location>
</feature>
<dbReference type="Proteomes" id="UP000254040">
    <property type="component" value="Unassembled WGS sequence"/>
</dbReference>
<keyword evidence="4" id="KW-0489">Methyltransferase</keyword>
<evidence type="ECO:0000313" key="6">
    <source>
        <dbReference type="Proteomes" id="UP000254040"/>
    </source>
</evidence>
<dbReference type="GO" id="GO:0008168">
    <property type="term" value="F:methyltransferase activity"/>
    <property type="evidence" value="ECO:0007669"/>
    <property type="project" value="UniProtKB-KW"/>
</dbReference>
<evidence type="ECO:0000259" key="2">
    <source>
        <dbReference type="Pfam" id="PF03848"/>
    </source>
</evidence>
<sequence>MKKFIIFISLICIVVIILLMLKPNRWDAYFQKKLNDAPREFIVNSLKSIPNPSSNATAIDFGAGVGHETLLLLQKGYKVLAIDNQKSALNILLNRTDIKPYQNQLQTYESSFEKLNLKNTPKSEIVIASFALAFCKPKQFKQFWQQVTKHIKPGGYFIGNTFDPGFTAFDKKDRDNMTFHTKNETIKLFDDFEILTLNEIKKEATISGKFDHYYEIVARKK</sequence>
<dbReference type="InterPro" id="IPR015985">
    <property type="entry name" value="TehB-like_dom"/>
</dbReference>
<dbReference type="GO" id="GO:0032259">
    <property type="term" value="P:methylation"/>
    <property type="evidence" value="ECO:0007669"/>
    <property type="project" value="UniProtKB-KW"/>
</dbReference>
<gene>
    <name evidence="4" type="primary">smtA</name>
    <name evidence="3" type="ORF">Lmor_0437</name>
    <name evidence="4" type="ORF">NCTC12239_00554</name>
</gene>
<reference evidence="3 5" key="1">
    <citation type="submission" date="2015-11" db="EMBL/GenBank/DDBJ databases">
        <title>Genomic analysis of 38 Legionella species identifies large and diverse effector repertoires.</title>
        <authorList>
            <person name="Burstein D."/>
            <person name="Amaro F."/>
            <person name="Zusman T."/>
            <person name="Lifshitz Z."/>
            <person name="Cohen O."/>
            <person name="Gilbert J.A."/>
            <person name="Pupko T."/>
            <person name="Shuman H.A."/>
            <person name="Segal G."/>
        </authorList>
    </citation>
    <scope>NUCLEOTIDE SEQUENCE [LARGE SCALE GENOMIC DNA]</scope>
    <source>
        <strain evidence="3 5">ATCC 43877</strain>
    </source>
</reference>
<dbReference type="Gene3D" id="3.40.50.150">
    <property type="entry name" value="Vaccinia Virus protein VP39"/>
    <property type="match status" value="1"/>
</dbReference>
<keyword evidence="4" id="KW-0808">Transferase</keyword>
<accession>A0A378JUF8</accession>
<dbReference type="CDD" id="cd02440">
    <property type="entry name" value="AdoMet_MTases"/>
    <property type="match status" value="1"/>
</dbReference>
<proteinExistence type="predicted"/>
<organism evidence="4 6">
    <name type="scientific">Legionella moravica</name>
    <dbReference type="NCBI Taxonomy" id="39962"/>
    <lineage>
        <taxon>Bacteria</taxon>
        <taxon>Pseudomonadati</taxon>
        <taxon>Pseudomonadota</taxon>
        <taxon>Gammaproteobacteria</taxon>
        <taxon>Legionellales</taxon>
        <taxon>Legionellaceae</taxon>
        <taxon>Legionella</taxon>
    </lineage>
</organism>
<dbReference type="AlphaFoldDB" id="A0A378JUF8"/>
<dbReference type="Proteomes" id="UP000054985">
    <property type="component" value="Unassembled WGS sequence"/>
</dbReference>
<keyword evidence="1" id="KW-1133">Transmembrane helix</keyword>
<evidence type="ECO:0000313" key="3">
    <source>
        <dbReference type="EMBL" id="KTD37574.1"/>
    </source>
</evidence>
<name>A0A378JUF8_9GAMM</name>
<feature type="transmembrane region" description="Helical" evidence="1">
    <location>
        <begin position="6"/>
        <end position="23"/>
    </location>
</feature>
<dbReference type="SUPFAM" id="SSF53335">
    <property type="entry name" value="S-adenosyl-L-methionine-dependent methyltransferases"/>
    <property type="match status" value="1"/>
</dbReference>
<dbReference type="EMBL" id="UGOG01000001">
    <property type="protein sequence ID" value="STX61637.1"/>
    <property type="molecule type" value="Genomic_DNA"/>
</dbReference>
<dbReference type="OrthoDB" id="9804312at2"/>
<reference evidence="4 6" key="2">
    <citation type="submission" date="2018-06" db="EMBL/GenBank/DDBJ databases">
        <authorList>
            <consortium name="Pathogen Informatics"/>
            <person name="Doyle S."/>
        </authorList>
    </citation>
    <scope>NUCLEOTIDE SEQUENCE [LARGE SCALE GENOMIC DNA]</scope>
    <source>
        <strain evidence="4 6">NCTC12239</strain>
    </source>
</reference>
<evidence type="ECO:0000313" key="5">
    <source>
        <dbReference type="Proteomes" id="UP000054985"/>
    </source>
</evidence>
<protein>
    <submittedName>
        <fullName evidence="4">SAM-dependent methyltransferase</fullName>
    </submittedName>
</protein>
<dbReference type="RefSeq" id="WP_028383212.1">
    <property type="nucleotide sequence ID" value="NZ_CAAAJG010000074.1"/>
</dbReference>
<keyword evidence="5" id="KW-1185">Reference proteome</keyword>
<evidence type="ECO:0000256" key="1">
    <source>
        <dbReference type="SAM" id="Phobius"/>
    </source>
</evidence>